<dbReference type="PANTHER" id="PTHR48098">
    <property type="entry name" value="ENTEROCHELIN ESTERASE-RELATED"/>
    <property type="match status" value="1"/>
</dbReference>
<keyword evidence="2" id="KW-1185">Reference proteome</keyword>
<gene>
    <name evidence="1" type="ORF">GCM10025883_26150</name>
</gene>
<accession>A0ABQ6IRL7</accession>
<dbReference type="InterPro" id="IPR000801">
    <property type="entry name" value="Esterase-like"/>
</dbReference>
<protein>
    <recommendedName>
        <fullName evidence="3">Esterase</fullName>
    </recommendedName>
</protein>
<proteinExistence type="predicted"/>
<dbReference type="Proteomes" id="UP001157126">
    <property type="component" value="Unassembled WGS sequence"/>
</dbReference>
<evidence type="ECO:0008006" key="3">
    <source>
        <dbReference type="Google" id="ProtNLM"/>
    </source>
</evidence>
<evidence type="ECO:0000313" key="1">
    <source>
        <dbReference type="EMBL" id="GMA40570.1"/>
    </source>
</evidence>
<dbReference type="EMBL" id="BSUO01000001">
    <property type="protein sequence ID" value="GMA40570.1"/>
    <property type="molecule type" value="Genomic_DNA"/>
</dbReference>
<name>A0ABQ6IRL7_9MICO</name>
<sequence>MRAPVVVLPDWGTDKKIDTECVDGPNLKMEQWLTVDVPAWVRANLHVSQDRKSWATIGASAGGWCALMATMMHSDTYSAAISLGGYARPVLDPPYIPFTPDSPEGRRYDLVALAKKTPPPVSVWTLTSRPDAMSFQSTSALTAAARKPFSVTPTVLESGRHAPSVWAPYFVDALEWLPKHANGFAATPR</sequence>
<dbReference type="InterPro" id="IPR029058">
    <property type="entry name" value="AB_hydrolase_fold"/>
</dbReference>
<comment type="caution">
    <text evidence="1">The sequence shown here is derived from an EMBL/GenBank/DDBJ whole genome shotgun (WGS) entry which is preliminary data.</text>
</comment>
<dbReference type="Gene3D" id="3.40.50.1820">
    <property type="entry name" value="alpha/beta hydrolase"/>
    <property type="match status" value="1"/>
</dbReference>
<evidence type="ECO:0000313" key="2">
    <source>
        <dbReference type="Proteomes" id="UP001157126"/>
    </source>
</evidence>
<organism evidence="1 2">
    <name type="scientific">Mobilicoccus caccae</name>
    <dbReference type="NCBI Taxonomy" id="1859295"/>
    <lineage>
        <taxon>Bacteria</taxon>
        <taxon>Bacillati</taxon>
        <taxon>Actinomycetota</taxon>
        <taxon>Actinomycetes</taxon>
        <taxon>Micrococcales</taxon>
        <taxon>Dermatophilaceae</taxon>
        <taxon>Mobilicoccus</taxon>
    </lineage>
</organism>
<dbReference type="PANTHER" id="PTHR48098:SF1">
    <property type="entry name" value="DIACYLGLYCEROL ACYLTRANSFERASE_MYCOLYLTRANSFERASE AG85A"/>
    <property type="match status" value="1"/>
</dbReference>
<dbReference type="SUPFAM" id="SSF53474">
    <property type="entry name" value="alpha/beta-Hydrolases"/>
    <property type="match status" value="1"/>
</dbReference>
<reference evidence="2" key="1">
    <citation type="journal article" date="2019" name="Int. J. Syst. Evol. Microbiol.">
        <title>The Global Catalogue of Microorganisms (GCM) 10K type strain sequencing project: providing services to taxonomists for standard genome sequencing and annotation.</title>
        <authorList>
            <consortium name="The Broad Institute Genomics Platform"/>
            <consortium name="The Broad Institute Genome Sequencing Center for Infectious Disease"/>
            <person name="Wu L."/>
            <person name="Ma J."/>
        </authorList>
    </citation>
    <scope>NUCLEOTIDE SEQUENCE [LARGE SCALE GENOMIC DNA]</scope>
    <source>
        <strain evidence="2">NBRC 113072</strain>
    </source>
</reference>
<dbReference type="Pfam" id="PF00756">
    <property type="entry name" value="Esterase"/>
    <property type="match status" value="1"/>
</dbReference>
<dbReference type="InterPro" id="IPR050583">
    <property type="entry name" value="Mycobacterial_A85_antigen"/>
</dbReference>